<evidence type="ECO:0000256" key="3">
    <source>
        <dbReference type="ARBA" id="ARBA00022741"/>
    </source>
</evidence>
<feature type="transmembrane region" description="Helical" evidence="7">
    <location>
        <begin position="33"/>
        <end position="58"/>
    </location>
</feature>
<sequence>MYEKQTTKHGVLSNIRWQWQQVRRTTHHATRQLLTGIIIYAVLALGATILPAVVVQVLAQHTDLSKVALILIGISTIIALAQWGRPVNEITFQNTYSRGRIAQLIQFGIHLVKVPYVWQAIPEYDQDRYAAASYGLYGDNQAAQAIIKNGRDLLSSSLTLLVLLGSLAVIKWWLPLLLLAFALISDDLQKRTRRFRREQRDRNTTIIDRTNYLMRASTAETGAKDMRLYHFAGQFRTKTDALFREHETNDFRVSFRVFLQDVSIAALNGLCNFLTYGSLIIDILRGIFSVSGFTYAFNAVATTTSQLSTLLQSWNELNQNSDDLDLVRNLFSTEEAAIAAPHRTNTHLPAAPQPIVFKHVSFRYPGADHDTIRDLNLTIPAGAKFALVGANGAGKTTITNLMLGLLAPTAGEILLGGVPINTYVLRDYWQYFAPVFQEATVLAASVAENVAFHSTVDLPRVQAVLKQAGLSTDVARMAHGVETPLTNYIADDGVQLSGGQQQKLMLARALYRDAPVLILDEPTAALDALAESRIYQAYNQMTAGKTSLFISHRLASTQFADEILFLEHGHITERGQHDELIAANRGYAQLFKIQSQYYQEGATPDAQ</sequence>
<evidence type="ECO:0000256" key="6">
    <source>
        <dbReference type="ARBA" id="ARBA00023136"/>
    </source>
</evidence>
<dbReference type="PROSITE" id="PS50893">
    <property type="entry name" value="ABC_TRANSPORTER_2"/>
    <property type="match status" value="1"/>
</dbReference>
<gene>
    <name evidence="10" type="ORF">ACFQ41_04605</name>
</gene>
<keyword evidence="6 7" id="KW-0472">Membrane</keyword>
<dbReference type="InterPro" id="IPR036640">
    <property type="entry name" value="ABC1_TM_sf"/>
</dbReference>
<dbReference type="PROSITE" id="PS00211">
    <property type="entry name" value="ABC_TRANSPORTER_1"/>
    <property type="match status" value="1"/>
</dbReference>
<keyword evidence="2 7" id="KW-0812">Transmembrane</keyword>
<organism evidence="10 11">
    <name type="scientific">Lacticaseibacillus suilingensis</name>
    <dbReference type="NCBI Taxonomy" id="2799577"/>
    <lineage>
        <taxon>Bacteria</taxon>
        <taxon>Bacillati</taxon>
        <taxon>Bacillota</taxon>
        <taxon>Bacilli</taxon>
        <taxon>Lactobacillales</taxon>
        <taxon>Lactobacillaceae</taxon>
        <taxon>Lacticaseibacillus</taxon>
    </lineage>
</organism>
<dbReference type="SMART" id="SM00382">
    <property type="entry name" value="AAA"/>
    <property type="match status" value="1"/>
</dbReference>
<dbReference type="PROSITE" id="PS50929">
    <property type="entry name" value="ABC_TM1F"/>
    <property type="match status" value="1"/>
</dbReference>
<evidence type="ECO:0000256" key="2">
    <source>
        <dbReference type="ARBA" id="ARBA00022692"/>
    </source>
</evidence>
<dbReference type="InterPro" id="IPR003593">
    <property type="entry name" value="AAA+_ATPase"/>
</dbReference>
<keyword evidence="5 7" id="KW-1133">Transmembrane helix</keyword>
<evidence type="ECO:0000259" key="8">
    <source>
        <dbReference type="PROSITE" id="PS50893"/>
    </source>
</evidence>
<comment type="subcellular location">
    <subcellularLocation>
        <location evidence="1">Cell membrane</location>
        <topology evidence="1">Multi-pass membrane protein</topology>
    </subcellularLocation>
</comment>
<dbReference type="Pfam" id="PF00005">
    <property type="entry name" value="ABC_tran"/>
    <property type="match status" value="1"/>
</dbReference>
<dbReference type="Gene3D" id="1.20.1560.10">
    <property type="entry name" value="ABC transporter type 1, transmembrane domain"/>
    <property type="match status" value="1"/>
</dbReference>
<dbReference type="InterPro" id="IPR003439">
    <property type="entry name" value="ABC_transporter-like_ATP-bd"/>
</dbReference>
<evidence type="ECO:0000256" key="5">
    <source>
        <dbReference type="ARBA" id="ARBA00022989"/>
    </source>
</evidence>
<evidence type="ECO:0000256" key="1">
    <source>
        <dbReference type="ARBA" id="ARBA00004651"/>
    </source>
</evidence>
<dbReference type="EMBL" id="JBHTOA010000020">
    <property type="protein sequence ID" value="MFD1398580.1"/>
    <property type="molecule type" value="Genomic_DNA"/>
</dbReference>
<dbReference type="InterPro" id="IPR011527">
    <property type="entry name" value="ABC1_TM_dom"/>
</dbReference>
<dbReference type="Proteomes" id="UP001597199">
    <property type="component" value="Unassembled WGS sequence"/>
</dbReference>
<dbReference type="SUPFAM" id="SSF90123">
    <property type="entry name" value="ABC transporter transmembrane region"/>
    <property type="match status" value="1"/>
</dbReference>
<dbReference type="PANTHER" id="PTHR24221:SF654">
    <property type="entry name" value="ATP-BINDING CASSETTE SUB-FAMILY B MEMBER 6"/>
    <property type="match status" value="1"/>
</dbReference>
<keyword evidence="11" id="KW-1185">Reference proteome</keyword>
<comment type="caution">
    <text evidence="10">The sequence shown here is derived from an EMBL/GenBank/DDBJ whole genome shotgun (WGS) entry which is preliminary data.</text>
</comment>
<protein>
    <submittedName>
        <fullName evidence="10">ABC transporter ATP-binding protein</fullName>
    </submittedName>
</protein>
<dbReference type="CDD" id="cd03228">
    <property type="entry name" value="ABCC_MRP_Like"/>
    <property type="match status" value="1"/>
</dbReference>
<evidence type="ECO:0000313" key="10">
    <source>
        <dbReference type="EMBL" id="MFD1398580.1"/>
    </source>
</evidence>
<dbReference type="InterPro" id="IPR039421">
    <property type="entry name" value="Type_1_exporter"/>
</dbReference>
<dbReference type="InterPro" id="IPR017871">
    <property type="entry name" value="ABC_transporter-like_CS"/>
</dbReference>
<accession>A0ABW4BFP4</accession>
<feature type="transmembrane region" description="Helical" evidence="7">
    <location>
        <begin position="158"/>
        <end position="184"/>
    </location>
</feature>
<name>A0ABW4BFP4_9LACO</name>
<feature type="transmembrane region" description="Helical" evidence="7">
    <location>
        <begin position="64"/>
        <end position="83"/>
    </location>
</feature>
<feature type="domain" description="ABC transporter" evidence="8">
    <location>
        <begin position="355"/>
        <end position="593"/>
    </location>
</feature>
<dbReference type="InterPro" id="IPR027417">
    <property type="entry name" value="P-loop_NTPase"/>
</dbReference>
<feature type="domain" description="ABC transmembrane type-1" evidence="9">
    <location>
        <begin position="140"/>
        <end position="319"/>
    </location>
</feature>
<evidence type="ECO:0000256" key="7">
    <source>
        <dbReference type="SAM" id="Phobius"/>
    </source>
</evidence>
<dbReference type="RefSeq" id="WP_204119446.1">
    <property type="nucleotide sequence ID" value="NZ_BOLV01000015.1"/>
</dbReference>
<dbReference type="GO" id="GO:0005524">
    <property type="term" value="F:ATP binding"/>
    <property type="evidence" value="ECO:0007669"/>
    <property type="project" value="UniProtKB-KW"/>
</dbReference>
<dbReference type="PANTHER" id="PTHR24221">
    <property type="entry name" value="ATP-BINDING CASSETTE SUB-FAMILY B"/>
    <property type="match status" value="1"/>
</dbReference>
<dbReference type="Gene3D" id="3.40.50.300">
    <property type="entry name" value="P-loop containing nucleotide triphosphate hydrolases"/>
    <property type="match status" value="1"/>
</dbReference>
<proteinExistence type="predicted"/>
<evidence type="ECO:0000313" key="11">
    <source>
        <dbReference type="Proteomes" id="UP001597199"/>
    </source>
</evidence>
<evidence type="ECO:0000256" key="4">
    <source>
        <dbReference type="ARBA" id="ARBA00022840"/>
    </source>
</evidence>
<reference evidence="11" key="1">
    <citation type="journal article" date="2019" name="Int. J. Syst. Evol. Microbiol.">
        <title>The Global Catalogue of Microorganisms (GCM) 10K type strain sequencing project: providing services to taxonomists for standard genome sequencing and annotation.</title>
        <authorList>
            <consortium name="The Broad Institute Genomics Platform"/>
            <consortium name="The Broad Institute Genome Sequencing Center for Infectious Disease"/>
            <person name="Wu L."/>
            <person name="Ma J."/>
        </authorList>
    </citation>
    <scope>NUCLEOTIDE SEQUENCE [LARGE SCALE GENOMIC DNA]</scope>
    <source>
        <strain evidence="11">CCM 9110</strain>
    </source>
</reference>
<dbReference type="SUPFAM" id="SSF52540">
    <property type="entry name" value="P-loop containing nucleoside triphosphate hydrolases"/>
    <property type="match status" value="1"/>
</dbReference>
<evidence type="ECO:0000259" key="9">
    <source>
        <dbReference type="PROSITE" id="PS50929"/>
    </source>
</evidence>
<keyword evidence="4 10" id="KW-0067">ATP-binding</keyword>
<keyword evidence="3" id="KW-0547">Nucleotide-binding</keyword>